<protein>
    <submittedName>
        <fullName evidence="2">Uncharacterized protein</fullName>
    </submittedName>
</protein>
<evidence type="ECO:0000313" key="2">
    <source>
        <dbReference type="EMBL" id="RWS25554.1"/>
    </source>
</evidence>
<reference evidence="2 3" key="1">
    <citation type="journal article" date="2018" name="Gigascience">
        <title>Genomes of trombidid mites reveal novel predicted allergens and laterally-transferred genes associated with secondary metabolism.</title>
        <authorList>
            <person name="Dong X."/>
            <person name="Chaisiri K."/>
            <person name="Xia D."/>
            <person name="Armstrong S.D."/>
            <person name="Fang Y."/>
            <person name="Donnelly M.J."/>
            <person name="Kadowaki T."/>
            <person name="McGarry J.W."/>
            <person name="Darby A.C."/>
            <person name="Makepeace B.L."/>
        </authorList>
    </citation>
    <scope>NUCLEOTIDE SEQUENCE [LARGE SCALE GENOMIC DNA]</scope>
    <source>
        <strain evidence="2">UoL-UT</strain>
    </source>
</reference>
<dbReference type="AlphaFoldDB" id="A0A443SDG4"/>
<keyword evidence="1" id="KW-0472">Membrane</keyword>
<accession>A0A443SDG4</accession>
<dbReference type="PANTHER" id="PTHR21284:SF12">
    <property type="entry name" value="EG:80H7.2 PROTEIN"/>
    <property type="match status" value="1"/>
</dbReference>
<dbReference type="GO" id="GO:0005918">
    <property type="term" value="C:septate junction"/>
    <property type="evidence" value="ECO:0007669"/>
    <property type="project" value="TreeGrafter"/>
</dbReference>
<dbReference type="STRING" id="299467.A0A443SDG4"/>
<dbReference type="Proteomes" id="UP000288716">
    <property type="component" value="Unassembled WGS sequence"/>
</dbReference>
<dbReference type="GO" id="GO:0019991">
    <property type="term" value="P:septate junction assembly"/>
    <property type="evidence" value="ECO:0007669"/>
    <property type="project" value="TreeGrafter"/>
</dbReference>
<gene>
    <name evidence="2" type="ORF">B4U80_02776</name>
</gene>
<proteinExistence type="predicted"/>
<keyword evidence="1" id="KW-1133">Transmembrane helix</keyword>
<organism evidence="2 3">
    <name type="scientific">Leptotrombidium deliense</name>
    <dbReference type="NCBI Taxonomy" id="299467"/>
    <lineage>
        <taxon>Eukaryota</taxon>
        <taxon>Metazoa</taxon>
        <taxon>Ecdysozoa</taxon>
        <taxon>Arthropoda</taxon>
        <taxon>Chelicerata</taxon>
        <taxon>Arachnida</taxon>
        <taxon>Acari</taxon>
        <taxon>Acariformes</taxon>
        <taxon>Trombidiformes</taxon>
        <taxon>Prostigmata</taxon>
        <taxon>Anystina</taxon>
        <taxon>Parasitengona</taxon>
        <taxon>Trombiculoidea</taxon>
        <taxon>Trombiculidae</taxon>
        <taxon>Leptotrombidium</taxon>
    </lineage>
</organism>
<sequence length="84" mass="10080">MPFPLFLAITVFGAMAFNRQWLLNPHFNHLDWSFYVAIAALLFHCLSALLLCLEMFRAHNRRRRLNNLVYNMQPRESAFRIHFK</sequence>
<dbReference type="GO" id="GO:0035151">
    <property type="term" value="P:regulation of tube size, open tracheal system"/>
    <property type="evidence" value="ECO:0007669"/>
    <property type="project" value="TreeGrafter"/>
</dbReference>
<dbReference type="EMBL" id="NCKV01003588">
    <property type="protein sequence ID" value="RWS25554.1"/>
    <property type="molecule type" value="Genomic_DNA"/>
</dbReference>
<dbReference type="PANTHER" id="PTHR21284">
    <property type="entry name" value="EG:80H7.2 PROTEIN"/>
    <property type="match status" value="1"/>
</dbReference>
<feature type="transmembrane region" description="Helical" evidence="1">
    <location>
        <begin position="32"/>
        <end position="56"/>
    </location>
</feature>
<keyword evidence="1" id="KW-0812">Transmembrane</keyword>
<dbReference type="OrthoDB" id="6140671at2759"/>
<dbReference type="VEuPathDB" id="VectorBase:LDEU006487"/>
<comment type="caution">
    <text evidence="2">The sequence shown here is derived from an EMBL/GenBank/DDBJ whole genome shotgun (WGS) entry which is preliminary data.</text>
</comment>
<feature type="non-terminal residue" evidence="2">
    <location>
        <position position="84"/>
    </location>
</feature>
<evidence type="ECO:0000313" key="3">
    <source>
        <dbReference type="Proteomes" id="UP000288716"/>
    </source>
</evidence>
<evidence type="ECO:0000256" key="1">
    <source>
        <dbReference type="SAM" id="Phobius"/>
    </source>
</evidence>
<name>A0A443SDG4_9ACAR</name>
<keyword evidence="3" id="KW-1185">Reference proteome</keyword>